<feature type="compositionally biased region" description="Polar residues" evidence="1">
    <location>
        <begin position="220"/>
        <end position="229"/>
    </location>
</feature>
<feature type="domain" description="CCD97-like C-terminal" evidence="2">
    <location>
        <begin position="97"/>
        <end position="292"/>
    </location>
</feature>
<reference evidence="3" key="1">
    <citation type="submission" date="2020-05" db="EMBL/GenBank/DDBJ databases">
        <title>Phylogenomic resolution of chytrid fungi.</title>
        <authorList>
            <person name="Stajich J.E."/>
            <person name="Amses K."/>
            <person name="Simmons R."/>
            <person name="Seto K."/>
            <person name="Myers J."/>
            <person name="Bonds A."/>
            <person name="Quandt C.A."/>
            <person name="Barry K."/>
            <person name="Liu P."/>
            <person name="Grigoriev I."/>
            <person name="Longcore J.E."/>
            <person name="James T.Y."/>
        </authorList>
    </citation>
    <scope>NUCLEOTIDE SEQUENCE</scope>
    <source>
        <strain evidence="3">JEL0318</strain>
    </source>
</reference>
<feature type="compositionally biased region" description="Acidic residues" evidence="1">
    <location>
        <begin position="174"/>
        <end position="189"/>
    </location>
</feature>
<feature type="compositionally biased region" description="Acidic residues" evidence="1">
    <location>
        <begin position="306"/>
        <end position="316"/>
    </location>
</feature>
<evidence type="ECO:0000313" key="4">
    <source>
        <dbReference type="Proteomes" id="UP001212841"/>
    </source>
</evidence>
<organism evidence="3 4">
    <name type="scientific">Rhizophlyctis rosea</name>
    <dbReference type="NCBI Taxonomy" id="64517"/>
    <lineage>
        <taxon>Eukaryota</taxon>
        <taxon>Fungi</taxon>
        <taxon>Fungi incertae sedis</taxon>
        <taxon>Chytridiomycota</taxon>
        <taxon>Chytridiomycota incertae sedis</taxon>
        <taxon>Chytridiomycetes</taxon>
        <taxon>Rhizophlyctidales</taxon>
        <taxon>Rhizophlyctidaceae</taxon>
        <taxon>Rhizophlyctis</taxon>
    </lineage>
</organism>
<dbReference type="InterPro" id="IPR040233">
    <property type="entry name" value="CCD97-like_C"/>
</dbReference>
<feature type="region of interest" description="Disordered" evidence="1">
    <location>
        <begin position="255"/>
        <end position="316"/>
    </location>
</feature>
<feature type="compositionally biased region" description="Basic and acidic residues" evidence="1">
    <location>
        <begin position="255"/>
        <end position="264"/>
    </location>
</feature>
<proteinExistence type="predicted"/>
<sequence length="316" mass="36169">MDATKSNELIDTLISLPNFTLRPLHVGQSPPSVAETRESLNRTLQNSPDIFLEKWGKLLSPTQLAYFDAFADRYEVKFHLESLKEVEKPLSKARIRNRRRAYLQQNRGSEYFSDEAYEAREPELYEEYVGQHIPQSERVAPFRDDMGLVDRILYNMDRQRHIDDLEAARRDAEEGYQEFETDDEEEEEKLESGKADESIPTTNGSAMDVDGADQFGGPTASGTDGGNNEDTPDALSVEERDELKAEFRSLMENRFVEGKEKDFDYTTVDNNPVYDASDQANSDIADAYFDSEDPSPARQHEPNDFNSDDLESWMED</sequence>
<feature type="region of interest" description="Disordered" evidence="1">
    <location>
        <begin position="171"/>
        <end position="239"/>
    </location>
</feature>
<dbReference type="PANTHER" id="PTHR31840:SF1">
    <property type="entry name" value="COILED-COIL DOMAIN-CONTAINING PROTEIN 97"/>
    <property type="match status" value="1"/>
</dbReference>
<dbReference type="Pfam" id="PF09747">
    <property type="entry name" value="CCD97-like_C"/>
    <property type="match status" value="1"/>
</dbReference>
<keyword evidence="4" id="KW-1185">Reference proteome</keyword>
<name>A0AAD5S4B1_9FUNG</name>
<gene>
    <name evidence="3" type="ORF">HK097_001544</name>
</gene>
<protein>
    <recommendedName>
        <fullName evidence="2">CCD97-like C-terminal domain-containing protein</fullName>
    </recommendedName>
</protein>
<evidence type="ECO:0000256" key="1">
    <source>
        <dbReference type="SAM" id="MobiDB-lite"/>
    </source>
</evidence>
<dbReference type="EMBL" id="JADGJD010001303">
    <property type="protein sequence ID" value="KAJ3044256.1"/>
    <property type="molecule type" value="Genomic_DNA"/>
</dbReference>
<accession>A0AAD5S4B1</accession>
<dbReference type="Proteomes" id="UP001212841">
    <property type="component" value="Unassembled WGS sequence"/>
</dbReference>
<evidence type="ECO:0000313" key="3">
    <source>
        <dbReference type="EMBL" id="KAJ3044256.1"/>
    </source>
</evidence>
<dbReference type="InterPro" id="IPR018613">
    <property type="entry name" value="Ccdc97-like"/>
</dbReference>
<comment type="caution">
    <text evidence="3">The sequence shown here is derived from an EMBL/GenBank/DDBJ whole genome shotgun (WGS) entry which is preliminary data.</text>
</comment>
<evidence type="ECO:0000259" key="2">
    <source>
        <dbReference type="Pfam" id="PF09747"/>
    </source>
</evidence>
<dbReference type="PANTHER" id="PTHR31840">
    <property type="entry name" value="COILED-COIL DOMAIN-CONTAINING PROTEIN 97"/>
    <property type="match status" value="1"/>
</dbReference>
<dbReference type="AlphaFoldDB" id="A0AAD5S4B1"/>